<dbReference type="InterPro" id="IPR006440">
    <property type="entry name" value="Doc"/>
</dbReference>
<dbReference type="Gene3D" id="1.20.120.1870">
    <property type="entry name" value="Fic/DOC protein, Fido domain"/>
    <property type="match status" value="1"/>
</dbReference>
<evidence type="ECO:0000259" key="1">
    <source>
        <dbReference type="PROSITE" id="PS51459"/>
    </source>
</evidence>
<protein>
    <recommendedName>
        <fullName evidence="1">Fido domain-containing protein</fullName>
    </recommendedName>
</protein>
<reference evidence="2 4" key="2">
    <citation type="submission" date="2018-07" db="EMBL/GenBank/DDBJ databases">
        <title>The Genome Sequence of Enterococcus sp. DIV0659b.</title>
        <authorList>
            <consortium name="The Broad Institute Genomics Platform"/>
            <consortium name="The Broad Institute Genomic Center for Infectious Diseases"/>
            <person name="Earl A."/>
            <person name="Manson A."/>
            <person name="Schwartman J."/>
            <person name="Gilmore M."/>
            <person name="Abouelleil A."/>
            <person name="Cao P."/>
            <person name="Chapman S."/>
            <person name="Cusick C."/>
            <person name="Shea T."/>
            <person name="Young S."/>
            <person name="Neafsey D."/>
            <person name="Nusbaum C."/>
            <person name="Birren B."/>
        </authorList>
    </citation>
    <scope>NUCLEOTIDE SEQUENCE [LARGE SCALE GENOMIC DNA]</scope>
    <source>
        <strain evidence="2 4">4G2_DIV0659</strain>
    </source>
</reference>
<name>A0A242C606_9ENTE</name>
<dbReference type="STRING" id="1834181.A5880_002860"/>
<evidence type="ECO:0000313" key="4">
    <source>
        <dbReference type="Proteomes" id="UP000195139"/>
    </source>
</evidence>
<dbReference type="AlphaFoldDB" id="A0A242C606"/>
<evidence type="ECO:0000313" key="3">
    <source>
        <dbReference type="EMBL" id="OTO05685.1"/>
    </source>
</evidence>
<dbReference type="Pfam" id="PF02661">
    <property type="entry name" value="Fic"/>
    <property type="match status" value="1"/>
</dbReference>
<gene>
    <name evidence="2" type="ORF">A5880_000583</name>
    <name evidence="3" type="ORF">A5880_002860</name>
</gene>
<accession>A0A242C606</accession>
<dbReference type="GO" id="GO:0016301">
    <property type="term" value="F:kinase activity"/>
    <property type="evidence" value="ECO:0007669"/>
    <property type="project" value="InterPro"/>
</dbReference>
<dbReference type="EMBL" id="NGLE02000001">
    <property type="protein sequence ID" value="MEI5993042.1"/>
    <property type="molecule type" value="Genomic_DNA"/>
</dbReference>
<sequence>MKYLSVKQVVAINTYQIQIGSPNEITGVKEHSALEMAINMPKATAFGVEMYPTIESKAGVLLINLVQKHCFHNANKRTAAQTMLIFLKLNNYEFNVSDDDLVEFVVSIATWRKGFDELKINVEDFIRKHMAKI</sequence>
<proteinExistence type="predicted"/>
<dbReference type="OrthoDB" id="9802752at2"/>
<keyword evidence="4" id="KW-1185">Reference proteome</keyword>
<dbReference type="EMBL" id="NGLE01000004">
    <property type="protein sequence ID" value="OTO05685.1"/>
    <property type="molecule type" value="Genomic_DNA"/>
</dbReference>
<dbReference type="PANTHER" id="PTHR39426:SF1">
    <property type="entry name" value="HOMOLOGY TO DEATH-ON-CURING PROTEIN OF PHAGE P1"/>
    <property type="match status" value="1"/>
</dbReference>
<dbReference type="RefSeq" id="WP_086331712.1">
    <property type="nucleotide sequence ID" value="NZ_NGLE02000001.1"/>
</dbReference>
<dbReference type="InterPro" id="IPR053737">
    <property type="entry name" value="Type_II_TA_Toxin"/>
</dbReference>
<dbReference type="InterPro" id="IPR003812">
    <property type="entry name" value="Fido"/>
</dbReference>
<dbReference type="NCBIfam" id="TIGR01550">
    <property type="entry name" value="DOC_P1"/>
    <property type="match status" value="1"/>
</dbReference>
<dbReference type="Proteomes" id="UP000195139">
    <property type="component" value="Unassembled WGS sequence"/>
</dbReference>
<dbReference type="PROSITE" id="PS51459">
    <property type="entry name" value="FIDO"/>
    <property type="match status" value="1"/>
</dbReference>
<reference evidence="3" key="1">
    <citation type="submission" date="2017-05" db="EMBL/GenBank/DDBJ databases">
        <title>The Genome Sequence of Enterococcus sp. 4G2_DIV0659.</title>
        <authorList>
            <consortium name="The Broad Institute Genomics Platform"/>
            <consortium name="The Broad Institute Genomic Center for Infectious Diseases"/>
            <person name="Earl A."/>
            <person name="Manson A."/>
            <person name="Schwartman J."/>
            <person name="Gilmore M."/>
            <person name="Abouelleil A."/>
            <person name="Cao P."/>
            <person name="Chapman S."/>
            <person name="Cusick C."/>
            <person name="Shea T."/>
            <person name="Young S."/>
            <person name="Neafsey D."/>
            <person name="Nusbaum C."/>
            <person name="Birren B."/>
        </authorList>
    </citation>
    <scope>NUCLEOTIDE SEQUENCE [LARGE SCALE GENOMIC DNA]</scope>
    <source>
        <strain evidence="3">4G2_DIV0659</strain>
    </source>
</reference>
<evidence type="ECO:0000313" key="2">
    <source>
        <dbReference type="EMBL" id="MEI5993042.1"/>
    </source>
</evidence>
<feature type="domain" description="Fido" evidence="1">
    <location>
        <begin position="4"/>
        <end position="128"/>
    </location>
</feature>
<dbReference type="PANTHER" id="PTHR39426">
    <property type="entry name" value="HOMOLOGY TO DEATH-ON-CURING PROTEIN OF PHAGE P1"/>
    <property type="match status" value="1"/>
</dbReference>
<organism evidence="3">
    <name type="scientific">Candidatus Enterococcus mansonii</name>
    <dbReference type="NCBI Taxonomy" id="1834181"/>
    <lineage>
        <taxon>Bacteria</taxon>
        <taxon>Bacillati</taxon>
        <taxon>Bacillota</taxon>
        <taxon>Bacilli</taxon>
        <taxon>Lactobacillales</taxon>
        <taxon>Enterococcaceae</taxon>
        <taxon>Enterococcus</taxon>
    </lineage>
</organism>
<comment type="caution">
    <text evidence="3">The sequence shown here is derived from an EMBL/GenBank/DDBJ whole genome shotgun (WGS) entry which is preliminary data.</text>
</comment>